<accession>A0A1L8CPL0</accession>
<dbReference type="InterPro" id="IPR010627">
    <property type="entry name" value="Prepilin_pept_A24_N"/>
</dbReference>
<comment type="caution">
    <text evidence="22">The sequence shown here is derived from an EMBL/GenBank/DDBJ whole genome shotgun (WGS) entry which is preliminary data.</text>
</comment>
<dbReference type="PANTHER" id="PTHR30487:SF0">
    <property type="entry name" value="PREPILIN LEADER PEPTIDASE_N-METHYLTRANSFERASE-RELATED"/>
    <property type="match status" value="1"/>
</dbReference>
<dbReference type="Gene3D" id="1.20.120.1220">
    <property type="match status" value="1"/>
</dbReference>
<keyword evidence="8" id="KW-0949">S-adenosyl-L-methionine</keyword>
<dbReference type="FunFam" id="1.20.120.1220:FF:000001">
    <property type="entry name" value="Type 4 prepilin-like proteins leader peptide-processing enzyme"/>
    <property type="match status" value="1"/>
</dbReference>
<proteinExistence type="inferred from homology"/>
<evidence type="ECO:0000256" key="10">
    <source>
        <dbReference type="ARBA" id="ARBA00022801"/>
    </source>
</evidence>
<evidence type="ECO:0000256" key="3">
    <source>
        <dbReference type="ARBA" id="ARBA00022475"/>
    </source>
</evidence>
<evidence type="ECO:0000256" key="6">
    <source>
        <dbReference type="ARBA" id="ARBA00022670"/>
    </source>
</evidence>
<evidence type="ECO:0000259" key="20">
    <source>
        <dbReference type="Pfam" id="PF01478"/>
    </source>
</evidence>
<evidence type="ECO:0000256" key="7">
    <source>
        <dbReference type="ARBA" id="ARBA00022679"/>
    </source>
</evidence>
<dbReference type="Pfam" id="PF06750">
    <property type="entry name" value="A24_N_bact"/>
    <property type="match status" value="1"/>
</dbReference>
<dbReference type="GO" id="GO:0032259">
    <property type="term" value="P:methylation"/>
    <property type="evidence" value="ECO:0007669"/>
    <property type="project" value="UniProtKB-KW"/>
</dbReference>
<dbReference type="InterPro" id="IPR050882">
    <property type="entry name" value="Prepilin_peptidase/N-MTase"/>
</dbReference>
<dbReference type="GO" id="GO:0008168">
    <property type="term" value="F:methyltransferase activity"/>
    <property type="evidence" value="ECO:0007669"/>
    <property type="project" value="UniProtKB-KW"/>
</dbReference>
<evidence type="ECO:0000256" key="12">
    <source>
        <dbReference type="ARBA" id="ARBA00023136"/>
    </source>
</evidence>
<keyword evidence="10 18" id="KW-0378">Hydrolase</keyword>
<keyword evidence="6 18" id="KW-0645">Protease</keyword>
<evidence type="ECO:0000256" key="2">
    <source>
        <dbReference type="ARBA" id="ARBA00005801"/>
    </source>
</evidence>
<feature type="domain" description="Prepilin peptidase A24 N-terminal" evidence="21">
    <location>
        <begin position="10"/>
        <end position="93"/>
    </location>
</feature>
<evidence type="ECO:0000256" key="11">
    <source>
        <dbReference type="ARBA" id="ARBA00022989"/>
    </source>
</evidence>
<keyword evidence="5 18" id="KW-0489">Methyltransferase</keyword>
<evidence type="ECO:0000256" key="16">
    <source>
        <dbReference type="ARBA" id="ARBA00071870"/>
    </source>
</evidence>
<feature type="transmembrane region" description="Helical" evidence="19">
    <location>
        <begin position="147"/>
        <end position="166"/>
    </location>
</feature>
<organism evidence="22 23">
    <name type="scientific">Mariprofundus micogutta</name>
    <dbReference type="NCBI Taxonomy" id="1921010"/>
    <lineage>
        <taxon>Bacteria</taxon>
        <taxon>Pseudomonadati</taxon>
        <taxon>Pseudomonadota</taxon>
        <taxon>Candidatius Mariprofundia</taxon>
        <taxon>Mariprofundales</taxon>
        <taxon>Mariprofundaceae</taxon>
        <taxon>Mariprofundus</taxon>
    </lineage>
</organism>
<dbReference type="OrthoDB" id="5290419at2"/>
<keyword evidence="7 18" id="KW-0808">Transferase</keyword>
<evidence type="ECO:0000256" key="9">
    <source>
        <dbReference type="ARBA" id="ARBA00022692"/>
    </source>
</evidence>
<dbReference type="Pfam" id="PF01478">
    <property type="entry name" value="Peptidase_A24"/>
    <property type="match status" value="1"/>
</dbReference>
<keyword evidence="3" id="KW-1003">Cell membrane</keyword>
<dbReference type="PRINTS" id="PR00864">
    <property type="entry name" value="PREPILNPTASE"/>
</dbReference>
<dbReference type="GO" id="GO:0005886">
    <property type="term" value="C:plasma membrane"/>
    <property type="evidence" value="ECO:0007669"/>
    <property type="project" value="UniProtKB-SubCell"/>
</dbReference>
<evidence type="ECO:0000256" key="14">
    <source>
        <dbReference type="ARBA" id="ARBA00050401"/>
    </source>
</evidence>
<evidence type="ECO:0000256" key="15">
    <source>
        <dbReference type="ARBA" id="ARBA00067082"/>
    </source>
</evidence>
<evidence type="ECO:0000256" key="13">
    <source>
        <dbReference type="ARBA" id="ARBA00023268"/>
    </source>
</evidence>
<feature type="transmembrane region" description="Helical" evidence="19">
    <location>
        <begin position="224"/>
        <end position="240"/>
    </location>
</feature>
<comment type="function">
    <text evidence="18">Plays an essential role in type IV pili and type II pseudopili formation by proteolytically removing the leader sequence from substrate proteins and subsequently monomethylating the alpha-amino group of the newly exposed N-terminal phenylalanine.</text>
</comment>
<keyword evidence="13 18" id="KW-0511">Multifunctional enzyme</keyword>
<dbReference type="InterPro" id="IPR000045">
    <property type="entry name" value="Prepilin_IV_endopep_pep"/>
</dbReference>
<keyword evidence="11 19" id="KW-1133">Transmembrane helix</keyword>
<feature type="domain" description="Prepilin type IV endopeptidase peptidase" evidence="20">
    <location>
        <begin position="104"/>
        <end position="209"/>
    </location>
</feature>
<evidence type="ECO:0000256" key="19">
    <source>
        <dbReference type="SAM" id="Phobius"/>
    </source>
</evidence>
<dbReference type="EC" id="3.4.23.43" evidence="15 18"/>
<gene>
    <name evidence="22" type="ORF">MMIC_P1841</name>
</gene>
<evidence type="ECO:0000313" key="22">
    <source>
        <dbReference type="EMBL" id="GAV20866.1"/>
    </source>
</evidence>
<name>A0A1L8CPL0_9PROT</name>
<evidence type="ECO:0000313" key="23">
    <source>
        <dbReference type="Proteomes" id="UP000231632"/>
    </source>
</evidence>
<dbReference type="GO" id="GO:0004190">
    <property type="term" value="F:aspartic-type endopeptidase activity"/>
    <property type="evidence" value="ECO:0007669"/>
    <property type="project" value="UniProtKB-EC"/>
</dbReference>
<keyword evidence="23" id="KW-1185">Reference proteome</keyword>
<dbReference type="InterPro" id="IPR014032">
    <property type="entry name" value="Peptidase_A24A_bac"/>
</dbReference>
<keyword evidence="4" id="KW-0997">Cell inner membrane</keyword>
<comment type="catalytic activity">
    <reaction evidence="14 18">
        <text>Typically cleaves a -Gly-|-Phe- bond to release an N-terminal, basic peptide of 5-8 residues from type IV prepilin, and then N-methylates the new N-terminal amino group, the methyl donor being S-adenosyl-L-methionine.</text>
        <dbReference type="EC" id="3.4.23.43"/>
    </reaction>
</comment>
<dbReference type="EMBL" id="BDFD01000016">
    <property type="protein sequence ID" value="GAV20866.1"/>
    <property type="molecule type" value="Genomic_DNA"/>
</dbReference>
<dbReference type="AlphaFoldDB" id="A0A1L8CPL0"/>
<dbReference type="Proteomes" id="UP000231632">
    <property type="component" value="Unassembled WGS sequence"/>
</dbReference>
<dbReference type="RefSeq" id="WP_072660164.1">
    <property type="nucleotide sequence ID" value="NZ_BDFD01000016.1"/>
</dbReference>
<comment type="subcellular location">
    <subcellularLocation>
        <location evidence="1">Cell inner membrane</location>
        <topology evidence="1">Multi-pass membrane protein</topology>
    </subcellularLocation>
    <subcellularLocation>
        <location evidence="18">Cell membrane</location>
        <topology evidence="18">Multi-pass membrane protein</topology>
    </subcellularLocation>
</comment>
<feature type="transmembrane region" description="Helical" evidence="19">
    <location>
        <begin position="98"/>
        <end position="115"/>
    </location>
</feature>
<evidence type="ECO:0000256" key="1">
    <source>
        <dbReference type="ARBA" id="ARBA00004429"/>
    </source>
</evidence>
<evidence type="ECO:0000259" key="21">
    <source>
        <dbReference type="Pfam" id="PF06750"/>
    </source>
</evidence>
<reference evidence="22 23" key="1">
    <citation type="journal article" date="2017" name="Arch. Microbiol.">
        <title>Mariprofundus micogutta sp. nov., a novel iron-oxidizing zetaproteobacterium isolated from a deep-sea hydrothermal field at the Bayonnaise knoll of the Izu-Ogasawara arc, and a description of Mariprofundales ord. nov. and Zetaproteobacteria classis nov.</title>
        <authorList>
            <person name="Makita H."/>
            <person name="Tanaka E."/>
            <person name="Mitsunobu S."/>
            <person name="Miyazaki M."/>
            <person name="Nunoura T."/>
            <person name="Uematsu K."/>
            <person name="Takaki Y."/>
            <person name="Nishi S."/>
            <person name="Shimamura S."/>
            <person name="Takai K."/>
        </authorList>
    </citation>
    <scope>NUCLEOTIDE SEQUENCE [LARGE SCALE GENOMIC DNA]</scope>
    <source>
        <strain evidence="22 23">ET2</strain>
    </source>
</reference>
<evidence type="ECO:0000256" key="17">
    <source>
        <dbReference type="RuleBase" id="RU003793"/>
    </source>
</evidence>
<keyword evidence="12 19" id="KW-0472">Membrane</keyword>
<dbReference type="GO" id="GO:0006465">
    <property type="term" value="P:signal peptide processing"/>
    <property type="evidence" value="ECO:0007669"/>
    <property type="project" value="TreeGrafter"/>
</dbReference>
<feature type="transmembrane region" description="Helical" evidence="19">
    <location>
        <begin position="122"/>
        <end position="141"/>
    </location>
</feature>
<evidence type="ECO:0000256" key="8">
    <source>
        <dbReference type="ARBA" id="ARBA00022691"/>
    </source>
</evidence>
<evidence type="ECO:0000256" key="4">
    <source>
        <dbReference type="ARBA" id="ARBA00022519"/>
    </source>
</evidence>
<comment type="similarity">
    <text evidence="2 17">Belongs to the peptidase A24 family.</text>
</comment>
<dbReference type="EC" id="2.1.1.-" evidence="18"/>
<protein>
    <recommendedName>
        <fullName evidence="16 18">Prepilin leader peptidase/N-methyltransferase</fullName>
        <ecNumber evidence="18">2.1.1.-</ecNumber>
        <ecNumber evidence="15 18">3.4.23.43</ecNumber>
    </recommendedName>
</protein>
<dbReference type="STRING" id="1921010.MMIC_P1841"/>
<keyword evidence="9 18" id="KW-0812">Transmembrane</keyword>
<sequence length="256" mass="28439">MISVVLLAIVVGMIFGSFANVCVHRIPQGESIAFPGSHCPECHHAIAFYDNIPLISWLLLAGHCRHCKGSISWRYPLLELLMGMSWGLLAWHYGPTPMLAEALCLFSLLWILTFIDLETFLLPNVLTFPGIAMGLAFSWWFGDWQNALIGAIAGYAVLWLVARLFLKMTGQEGMGYGDFKLLAMLGAFMGWQALPFIIFASSVAGTVIGSVMLKLSNRGFRTEIPFGPYIAVAGMCWYIWHEQILNWYLGISGINP</sequence>
<evidence type="ECO:0000256" key="5">
    <source>
        <dbReference type="ARBA" id="ARBA00022603"/>
    </source>
</evidence>
<feature type="transmembrane region" description="Helical" evidence="19">
    <location>
        <begin position="187"/>
        <end position="212"/>
    </location>
</feature>
<evidence type="ECO:0000256" key="18">
    <source>
        <dbReference type="RuleBase" id="RU003794"/>
    </source>
</evidence>
<dbReference type="PANTHER" id="PTHR30487">
    <property type="entry name" value="TYPE 4 PREPILIN-LIKE PROTEINS LEADER PEPTIDE-PROCESSING ENZYME"/>
    <property type="match status" value="1"/>
</dbReference>